<dbReference type="InterPro" id="IPR016181">
    <property type="entry name" value="Acyl_CoA_acyltransferase"/>
</dbReference>
<dbReference type="Pfam" id="PF00583">
    <property type="entry name" value="Acetyltransf_1"/>
    <property type="match status" value="1"/>
</dbReference>
<dbReference type="GO" id="GO:0016747">
    <property type="term" value="F:acyltransferase activity, transferring groups other than amino-acyl groups"/>
    <property type="evidence" value="ECO:0007669"/>
    <property type="project" value="InterPro"/>
</dbReference>
<dbReference type="Proteomes" id="UP000315215">
    <property type="component" value="Chromosome"/>
</dbReference>
<dbReference type="AlphaFoldDB" id="A0A516KCC6"/>
<dbReference type="PROSITE" id="PS51186">
    <property type="entry name" value="GNAT"/>
    <property type="match status" value="1"/>
</dbReference>
<dbReference type="Gene3D" id="3.40.630.30">
    <property type="match status" value="1"/>
</dbReference>
<evidence type="ECO:0000313" key="2">
    <source>
        <dbReference type="EMBL" id="QDP39065.1"/>
    </source>
</evidence>
<dbReference type="RefSeq" id="WP_143891815.1">
    <property type="nucleotide sequence ID" value="NZ_CP041666.1"/>
</dbReference>
<reference evidence="2 3" key="1">
    <citation type="submission" date="2019-07" db="EMBL/GenBank/DDBJ databases">
        <authorList>
            <person name="Li J."/>
        </authorList>
    </citation>
    <scope>NUCLEOTIDE SEQUENCE [LARGE SCALE GENOMIC DNA]</scope>
    <source>
        <strain evidence="2 3">TKL69</strain>
    </source>
</reference>
<organism evidence="2 3">
    <name type="scientific">Radiobacillus deserti</name>
    <dbReference type="NCBI Taxonomy" id="2594883"/>
    <lineage>
        <taxon>Bacteria</taxon>
        <taxon>Bacillati</taxon>
        <taxon>Bacillota</taxon>
        <taxon>Bacilli</taxon>
        <taxon>Bacillales</taxon>
        <taxon>Bacillaceae</taxon>
        <taxon>Radiobacillus</taxon>
    </lineage>
</organism>
<evidence type="ECO:0000313" key="3">
    <source>
        <dbReference type="Proteomes" id="UP000315215"/>
    </source>
</evidence>
<dbReference type="SUPFAM" id="SSF55729">
    <property type="entry name" value="Acyl-CoA N-acyltransferases (Nat)"/>
    <property type="match status" value="1"/>
</dbReference>
<feature type="domain" description="N-acetyltransferase" evidence="1">
    <location>
        <begin position="2"/>
        <end position="121"/>
    </location>
</feature>
<sequence>MFKLRQVKKTDLPFLDSLIEKEQAMPVNWNDNSFIQTIVIEDQGELVACSPIQFVANELFLPFFFVHQVYLRKGIAQHMFEKVKKIAKANQIKNITMATGHLKEETIYYYKERLVMELEGDLLVLQL</sequence>
<keyword evidence="2" id="KW-0808">Transferase</keyword>
<dbReference type="KEGG" id="aqt:FN924_01870"/>
<keyword evidence="3" id="KW-1185">Reference proteome</keyword>
<proteinExistence type="predicted"/>
<evidence type="ECO:0000259" key="1">
    <source>
        <dbReference type="PROSITE" id="PS51186"/>
    </source>
</evidence>
<name>A0A516KCC6_9BACI</name>
<accession>A0A516KCC6</accession>
<dbReference type="InterPro" id="IPR000182">
    <property type="entry name" value="GNAT_dom"/>
</dbReference>
<protein>
    <submittedName>
        <fullName evidence="2">GNAT family N-acetyltransferase</fullName>
    </submittedName>
</protein>
<gene>
    <name evidence="2" type="ORF">FN924_01870</name>
</gene>
<dbReference type="EMBL" id="CP041666">
    <property type="protein sequence ID" value="QDP39065.1"/>
    <property type="molecule type" value="Genomic_DNA"/>
</dbReference>
<dbReference type="OrthoDB" id="2704073at2"/>
<dbReference type="CDD" id="cd04301">
    <property type="entry name" value="NAT_SF"/>
    <property type="match status" value="1"/>
</dbReference>